<keyword evidence="1" id="KW-0472">Membrane</keyword>
<proteinExistence type="predicted"/>
<dbReference type="AlphaFoldDB" id="A0A1I6N0H9"/>
<keyword evidence="1" id="KW-0812">Transmembrane</keyword>
<organism evidence="2 3">
    <name type="scientific">Granulicella pectinivorans</name>
    <dbReference type="NCBI Taxonomy" id="474950"/>
    <lineage>
        <taxon>Bacteria</taxon>
        <taxon>Pseudomonadati</taxon>
        <taxon>Acidobacteriota</taxon>
        <taxon>Terriglobia</taxon>
        <taxon>Terriglobales</taxon>
        <taxon>Acidobacteriaceae</taxon>
        <taxon>Granulicella</taxon>
    </lineage>
</organism>
<feature type="transmembrane region" description="Helical" evidence="1">
    <location>
        <begin position="12"/>
        <end position="30"/>
    </location>
</feature>
<gene>
    <name evidence="2" type="ORF">SAMN05421771_4199</name>
</gene>
<protein>
    <submittedName>
        <fullName evidence="2">Uncharacterized protein</fullName>
    </submittedName>
</protein>
<keyword evidence="1" id="KW-1133">Transmembrane helix</keyword>
<name>A0A1I6N0H9_9BACT</name>
<reference evidence="2 3" key="1">
    <citation type="submission" date="2016-10" db="EMBL/GenBank/DDBJ databases">
        <authorList>
            <person name="de Groot N.N."/>
        </authorList>
    </citation>
    <scope>NUCLEOTIDE SEQUENCE [LARGE SCALE GENOMIC DNA]</scope>
    <source>
        <strain evidence="2 3">DSM 21001</strain>
    </source>
</reference>
<evidence type="ECO:0000256" key="1">
    <source>
        <dbReference type="SAM" id="Phobius"/>
    </source>
</evidence>
<dbReference type="STRING" id="474950.SAMN05421771_4199"/>
<accession>A0A1I6N0H9</accession>
<dbReference type="EMBL" id="FOZL01000002">
    <property type="protein sequence ID" value="SFS21449.1"/>
    <property type="molecule type" value="Genomic_DNA"/>
</dbReference>
<evidence type="ECO:0000313" key="2">
    <source>
        <dbReference type="EMBL" id="SFS21449.1"/>
    </source>
</evidence>
<feature type="transmembrane region" description="Helical" evidence="1">
    <location>
        <begin position="42"/>
        <end position="65"/>
    </location>
</feature>
<sequence>MPLPSESTVNGLFIALLFLGVACLIRSGGGRSGPPKRPKWRAIGNLLTGCAFLEFGLCTLLFVAISPRHEVTGSISDLSFHYGKYVSTTLTITGEGFPPPRLRIEGQTPKSIVEKERATARYVEYDRHVTDLKMLSGTTSGWAFHDADGPFFSLFLSLIGAGFLYGAHRTQNEFGLRFRAGVETENTQ</sequence>
<keyword evidence="3" id="KW-1185">Reference proteome</keyword>
<evidence type="ECO:0000313" key="3">
    <source>
        <dbReference type="Proteomes" id="UP000199024"/>
    </source>
</evidence>
<feature type="transmembrane region" description="Helical" evidence="1">
    <location>
        <begin position="149"/>
        <end position="167"/>
    </location>
</feature>
<dbReference type="Proteomes" id="UP000199024">
    <property type="component" value="Unassembled WGS sequence"/>
</dbReference>